<feature type="compositionally biased region" description="Low complexity" evidence="2">
    <location>
        <begin position="67"/>
        <end position="102"/>
    </location>
</feature>
<dbReference type="EMBL" id="CP012525">
    <property type="protein sequence ID" value="ALC44461.1"/>
    <property type="molecule type" value="Genomic_DNA"/>
</dbReference>
<reference evidence="3 4" key="1">
    <citation type="submission" date="2015-08" db="EMBL/GenBank/DDBJ databases">
        <title>Ancestral chromatin configuration constrains chromatin evolution on differentiating sex chromosomes in Drosophila.</title>
        <authorList>
            <person name="Zhou Q."/>
            <person name="Bachtrog D."/>
        </authorList>
    </citation>
    <scope>NUCLEOTIDE SEQUENCE [LARGE SCALE GENOMIC DNA]</scope>
    <source>
        <tissue evidence="3">Whole larvae</tissue>
    </source>
</reference>
<keyword evidence="4" id="KW-1185">Reference proteome</keyword>
<accession>A0A0M5J412</accession>
<proteinExistence type="predicted"/>
<evidence type="ECO:0000256" key="2">
    <source>
        <dbReference type="SAM" id="MobiDB-lite"/>
    </source>
</evidence>
<feature type="region of interest" description="Disordered" evidence="2">
    <location>
        <begin position="1"/>
        <end position="32"/>
    </location>
</feature>
<dbReference type="Proteomes" id="UP000494163">
    <property type="component" value="Chromosome 3L"/>
</dbReference>
<sequence>MVNEINKPMDNSALRGNLEASNQQLQEMQTQRRQLVEEVETLRSEFTRLSTQRQQLMMSSHEEHSVESISSSSSSAQQIAEAVSEPDTPTTTPTAFSETASTADDEESKKEMANYLQEKLKEIEGLKSQFKRVQQMQDTTKMIEEHMSSKEMQSSSTVRQSRQTMSSQTVKASSSTRVESSASTAAEAITGPGTDNTELLNAMLGIVTDFTSDLRGQAESLREERERIKALKDKIIQSKQSK</sequence>
<evidence type="ECO:0000313" key="3">
    <source>
        <dbReference type="EMBL" id="ALC44461.1"/>
    </source>
</evidence>
<feature type="region of interest" description="Disordered" evidence="2">
    <location>
        <begin position="147"/>
        <end position="195"/>
    </location>
</feature>
<keyword evidence="1" id="KW-0175">Coiled coil</keyword>
<name>A0A0M5J412_DROBS</name>
<feature type="coiled-coil region" evidence="1">
    <location>
        <begin position="211"/>
        <end position="241"/>
    </location>
</feature>
<dbReference type="AlphaFoldDB" id="A0A0M5J412"/>
<feature type="region of interest" description="Disordered" evidence="2">
    <location>
        <begin position="52"/>
        <end position="111"/>
    </location>
</feature>
<dbReference type="OrthoDB" id="8036838at2759"/>
<evidence type="ECO:0000313" key="4">
    <source>
        <dbReference type="Proteomes" id="UP000494163"/>
    </source>
</evidence>
<gene>
    <name evidence="3" type="ORF">Dbus_chr3Lg1627</name>
</gene>
<feature type="compositionally biased region" description="Low complexity" evidence="2">
    <location>
        <begin position="152"/>
        <end position="188"/>
    </location>
</feature>
<dbReference type="OMA" id="QHMSSME"/>
<feature type="compositionally biased region" description="Low complexity" evidence="2">
    <location>
        <begin position="23"/>
        <end position="32"/>
    </location>
</feature>
<organism evidence="3 4">
    <name type="scientific">Drosophila busckii</name>
    <name type="common">Fruit fly</name>
    <dbReference type="NCBI Taxonomy" id="30019"/>
    <lineage>
        <taxon>Eukaryota</taxon>
        <taxon>Metazoa</taxon>
        <taxon>Ecdysozoa</taxon>
        <taxon>Arthropoda</taxon>
        <taxon>Hexapoda</taxon>
        <taxon>Insecta</taxon>
        <taxon>Pterygota</taxon>
        <taxon>Neoptera</taxon>
        <taxon>Endopterygota</taxon>
        <taxon>Diptera</taxon>
        <taxon>Brachycera</taxon>
        <taxon>Muscomorpha</taxon>
        <taxon>Ephydroidea</taxon>
        <taxon>Drosophilidae</taxon>
        <taxon>Drosophila</taxon>
    </lineage>
</organism>
<protein>
    <submittedName>
        <fullName evidence="3">CG14109</fullName>
    </submittedName>
</protein>
<evidence type="ECO:0000256" key="1">
    <source>
        <dbReference type="SAM" id="Coils"/>
    </source>
</evidence>